<dbReference type="SUPFAM" id="SSF63446">
    <property type="entry name" value="Type I dockerin domain"/>
    <property type="match status" value="1"/>
</dbReference>
<accession>A0A9X2F635</accession>
<organism evidence="3 4">
    <name type="scientific">Aeoliella straminimaris</name>
    <dbReference type="NCBI Taxonomy" id="2954799"/>
    <lineage>
        <taxon>Bacteria</taxon>
        <taxon>Pseudomonadati</taxon>
        <taxon>Planctomycetota</taxon>
        <taxon>Planctomycetia</taxon>
        <taxon>Pirellulales</taxon>
        <taxon>Lacipirellulaceae</taxon>
        <taxon>Aeoliella</taxon>
    </lineage>
</organism>
<dbReference type="Gene3D" id="1.10.1330.10">
    <property type="entry name" value="Dockerin domain"/>
    <property type="match status" value="1"/>
</dbReference>
<dbReference type="AlphaFoldDB" id="A0A9X2F635"/>
<proteinExistence type="predicted"/>
<keyword evidence="2" id="KW-0732">Signal</keyword>
<evidence type="ECO:0000313" key="3">
    <source>
        <dbReference type="EMBL" id="MCO6042905.1"/>
    </source>
</evidence>
<gene>
    <name evidence="3" type="ORF">NG895_03195</name>
</gene>
<dbReference type="PROSITE" id="PS00018">
    <property type="entry name" value="EF_HAND_1"/>
    <property type="match status" value="1"/>
</dbReference>
<evidence type="ECO:0000313" key="4">
    <source>
        <dbReference type="Proteomes" id="UP001155241"/>
    </source>
</evidence>
<feature type="chain" id="PRO_5040905038" description="PEP-CTERM sorting domain-containing protein" evidence="2">
    <location>
        <begin position="21"/>
        <end position="341"/>
    </location>
</feature>
<evidence type="ECO:0000256" key="2">
    <source>
        <dbReference type="SAM" id="SignalP"/>
    </source>
</evidence>
<feature type="transmembrane region" description="Helical" evidence="1">
    <location>
        <begin position="314"/>
        <end position="332"/>
    </location>
</feature>
<name>A0A9X2F635_9BACT</name>
<dbReference type="EMBL" id="JAMXLR010000015">
    <property type="protein sequence ID" value="MCO6042905.1"/>
    <property type="molecule type" value="Genomic_DNA"/>
</dbReference>
<dbReference type="Proteomes" id="UP001155241">
    <property type="component" value="Unassembled WGS sequence"/>
</dbReference>
<evidence type="ECO:0000256" key="1">
    <source>
        <dbReference type="SAM" id="Phobius"/>
    </source>
</evidence>
<keyword evidence="4" id="KW-1185">Reference proteome</keyword>
<keyword evidence="1" id="KW-0472">Membrane</keyword>
<sequence length="341" mass="36486">MSKHMIVLAACMIPSLCVSADEGFTSSLQVTSGFEEPSGWSVGDAGSTHQVWDYKTGSADNLPDRGYDVAGATLTEPTHSVLSPGFQSGTYNFYSFAGDYSAAADIYNHGGAAEGLGTHVMVQIGSSQNPDEDSLPGHGTGVYLESLQIVDLSDSPLTGGASDDALQVAELSYEDAVLTSFGEAQYQELVFEFWLPEYTGDFRINWNQKVHSTVDTLRVDTMIAEQTASGGSPFFETVEYPPGDYDQSGTVDIDDYTFWKSQFGTDNVAADGNLDGVVDLADFAVWRNNLGASLLPAGAQTGILAVPEPTGSQLVGTLVTTAVFFAWVNWFVRPVRAQKSK</sequence>
<feature type="signal peptide" evidence="2">
    <location>
        <begin position="1"/>
        <end position="20"/>
    </location>
</feature>
<evidence type="ECO:0008006" key="5">
    <source>
        <dbReference type="Google" id="ProtNLM"/>
    </source>
</evidence>
<protein>
    <recommendedName>
        <fullName evidence="5">PEP-CTERM sorting domain-containing protein</fullName>
    </recommendedName>
</protein>
<dbReference type="RefSeq" id="WP_252851005.1">
    <property type="nucleotide sequence ID" value="NZ_JAMXLR010000015.1"/>
</dbReference>
<keyword evidence="1" id="KW-0812">Transmembrane</keyword>
<keyword evidence="1" id="KW-1133">Transmembrane helix</keyword>
<dbReference type="InterPro" id="IPR018247">
    <property type="entry name" value="EF_Hand_1_Ca_BS"/>
</dbReference>
<dbReference type="GO" id="GO:0000272">
    <property type="term" value="P:polysaccharide catabolic process"/>
    <property type="evidence" value="ECO:0007669"/>
    <property type="project" value="InterPro"/>
</dbReference>
<dbReference type="InterPro" id="IPR036439">
    <property type="entry name" value="Dockerin_dom_sf"/>
</dbReference>
<reference evidence="3" key="1">
    <citation type="submission" date="2022-06" db="EMBL/GenBank/DDBJ databases">
        <title>Aeoliella straminimaris, a novel planctomycete from sediments.</title>
        <authorList>
            <person name="Vitorino I.R."/>
            <person name="Lage O.M."/>
        </authorList>
    </citation>
    <scope>NUCLEOTIDE SEQUENCE</scope>
    <source>
        <strain evidence="3">ICT_H6.2</strain>
    </source>
</reference>
<comment type="caution">
    <text evidence="3">The sequence shown here is derived from an EMBL/GenBank/DDBJ whole genome shotgun (WGS) entry which is preliminary data.</text>
</comment>